<protein>
    <recommendedName>
        <fullName evidence="3">Glycosyltransferase 2-like domain-containing protein</fullName>
    </recommendedName>
</protein>
<accession>A0A1F7L107</accession>
<dbReference type="InterPro" id="IPR029044">
    <property type="entry name" value="Nucleotide-diphossugar_trans"/>
</dbReference>
<gene>
    <name evidence="1" type="ORF">A3K52_03470</name>
</gene>
<dbReference type="SUPFAM" id="SSF53448">
    <property type="entry name" value="Nucleotide-diphospho-sugar transferases"/>
    <property type="match status" value="1"/>
</dbReference>
<dbReference type="AlphaFoldDB" id="A0A1F7L107"/>
<evidence type="ECO:0008006" key="3">
    <source>
        <dbReference type="Google" id="ProtNLM"/>
    </source>
</evidence>
<evidence type="ECO:0000313" key="2">
    <source>
        <dbReference type="Proteomes" id="UP000177050"/>
    </source>
</evidence>
<dbReference type="Proteomes" id="UP000177050">
    <property type="component" value="Unassembled WGS sequence"/>
</dbReference>
<dbReference type="EMBL" id="MGBR01000001">
    <property type="protein sequence ID" value="OGK73815.1"/>
    <property type="molecule type" value="Genomic_DNA"/>
</dbReference>
<reference evidence="1 2" key="1">
    <citation type="journal article" date="2016" name="Nat. Commun.">
        <title>Thousands of microbial genomes shed light on interconnected biogeochemical processes in an aquifer system.</title>
        <authorList>
            <person name="Anantharaman K."/>
            <person name="Brown C.T."/>
            <person name="Hug L.A."/>
            <person name="Sharon I."/>
            <person name="Castelle C.J."/>
            <person name="Probst A.J."/>
            <person name="Thomas B.C."/>
            <person name="Singh A."/>
            <person name="Wilkins M.J."/>
            <person name="Karaoz U."/>
            <person name="Brodie E.L."/>
            <person name="Williams K.H."/>
            <person name="Hubbard S.S."/>
            <person name="Banfield J.F."/>
        </authorList>
    </citation>
    <scope>NUCLEOTIDE SEQUENCE [LARGE SCALE GENOMIC DNA]</scope>
</reference>
<sequence>MHKHIIITASDKTYGDFLINGWLHSLKKNVDLSNTDILVIDFGLSTQQVTTLIKKGVMIEKGTIKNHIVIQRFLDAGRILQLSQYSHYSQILFIDGGDIIFQKDISSVFEQTPHIFRAVTLELEMFFYDVHVRGKFEEKQGKMIWEFLKDKPVINAGVIFAPRGLFIHLCDEIRRLISSKEQWGSDQVVVNYVLYKKGVTLLPATYNYIINTAKEQCILRNGLFFTNDGKKAAIVHNAGRFNFMRSIDNFGYGKGRNKLRGFLYHIKRIFFIVLDAVKAVAKSHSP</sequence>
<comment type="caution">
    <text evidence="1">The sequence shown here is derived from an EMBL/GenBank/DDBJ whole genome shotgun (WGS) entry which is preliminary data.</text>
</comment>
<proteinExistence type="predicted"/>
<dbReference type="Gene3D" id="3.90.550.10">
    <property type="entry name" value="Spore Coat Polysaccharide Biosynthesis Protein SpsA, Chain A"/>
    <property type="match status" value="1"/>
</dbReference>
<name>A0A1F7L107_9BACT</name>
<organism evidence="1 2">
    <name type="scientific">Candidatus Roizmanbacteria bacterium RIFOXYD1_FULL_38_12</name>
    <dbReference type="NCBI Taxonomy" id="1802093"/>
    <lineage>
        <taxon>Bacteria</taxon>
        <taxon>Candidatus Roizmaniibacteriota</taxon>
    </lineage>
</organism>
<evidence type="ECO:0000313" key="1">
    <source>
        <dbReference type="EMBL" id="OGK73815.1"/>
    </source>
</evidence>